<evidence type="ECO:0000313" key="2">
    <source>
        <dbReference type="EMBL" id="KVE28799.1"/>
    </source>
</evidence>
<sequence>MVRLVAQSERLLCIAMSQPAAMPRERANRRTGGTFGVRTAWRWGYAEGTWRRAGRQRGISRKPAREPATTGNAVPPLAGRFGQPMGGAQS</sequence>
<dbReference type="EMBL" id="LOWA01000018">
    <property type="protein sequence ID" value="KVE28799.1"/>
    <property type="molecule type" value="Genomic_DNA"/>
</dbReference>
<accession>A0A103E5L4</accession>
<proteinExistence type="predicted"/>
<gene>
    <name evidence="2" type="ORF">WS67_08815</name>
</gene>
<organism evidence="2 3">
    <name type="scientific">Burkholderia singularis</name>
    <dbReference type="NCBI Taxonomy" id="1503053"/>
    <lineage>
        <taxon>Bacteria</taxon>
        <taxon>Pseudomonadati</taxon>
        <taxon>Pseudomonadota</taxon>
        <taxon>Betaproteobacteria</taxon>
        <taxon>Burkholderiales</taxon>
        <taxon>Burkholderiaceae</taxon>
        <taxon>Burkholderia</taxon>
        <taxon>pseudomallei group</taxon>
    </lineage>
</organism>
<feature type="compositionally biased region" description="Basic residues" evidence="1">
    <location>
        <begin position="53"/>
        <end position="62"/>
    </location>
</feature>
<reference evidence="2 3" key="1">
    <citation type="submission" date="2015-11" db="EMBL/GenBank/DDBJ databases">
        <title>Expanding the genomic diversity of Burkholderia species for the development of highly accurate diagnostics.</title>
        <authorList>
            <person name="Sahl J."/>
            <person name="Keim P."/>
            <person name="Wagner D."/>
        </authorList>
    </citation>
    <scope>NUCLEOTIDE SEQUENCE [LARGE SCALE GENOMIC DNA]</scope>
    <source>
        <strain evidence="2 3">TSV85</strain>
    </source>
</reference>
<evidence type="ECO:0000256" key="1">
    <source>
        <dbReference type="SAM" id="MobiDB-lite"/>
    </source>
</evidence>
<protein>
    <submittedName>
        <fullName evidence="2">Uncharacterized protein</fullName>
    </submittedName>
</protein>
<name>A0A103E5L4_9BURK</name>
<keyword evidence="3" id="KW-1185">Reference proteome</keyword>
<dbReference type="AlphaFoldDB" id="A0A103E5L4"/>
<feature type="region of interest" description="Disordered" evidence="1">
    <location>
        <begin position="53"/>
        <end position="90"/>
    </location>
</feature>
<evidence type="ECO:0000313" key="3">
    <source>
        <dbReference type="Proteomes" id="UP000062788"/>
    </source>
</evidence>
<dbReference type="Proteomes" id="UP000062788">
    <property type="component" value="Unassembled WGS sequence"/>
</dbReference>
<comment type="caution">
    <text evidence="2">The sequence shown here is derived from an EMBL/GenBank/DDBJ whole genome shotgun (WGS) entry which is preliminary data.</text>
</comment>